<accession>A0A1V2R2B2</accession>
<sequence>MLHKLPSFDRQHTAMLIYAGEIRFGPPYFSLSIDGKALEGRVFGKDMLWSPDSRYLVVQEWLSTAERDGPQTALLCIDVLEERQCQVSQAAGGFIVPVRFEDDKLVYEKQYFGAEKNGITEYEIPFTTLPRWGALRLG</sequence>
<organism evidence="2 3">
    <name type="scientific">Pectobacterium actinidiae</name>
    <dbReference type="NCBI Taxonomy" id="1507808"/>
    <lineage>
        <taxon>Bacteria</taxon>
        <taxon>Pseudomonadati</taxon>
        <taxon>Pseudomonadota</taxon>
        <taxon>Gammaproteobacteria</taxon>
        <taxon>Enterobacterales</taxon>
        <taxon>Pectobacteriaceae</taxon>
        <taxon>Pectobacterium</taxon>
    </lineage>
</organism>
<name>A0A1V2R2B2_9GAMM</name>
<dbReference type="Proteomes" id="UP000189286">
    <property type="component" value="Unassembled WGS sequence"/>
</dbReference>
<reference evidence="2" key="1">
    <citation type="submission" date="2016-11" db="EMBL/GenBank/DDBJ databases">
        <authorList>
            <person name="Jaros S."/>
            <person name="Januszkiewicz K."/>
            <person name="Wedrychowicz H."/>
        </authorList>
    </citation>
    <scope>NUCLEOTIDE SEQUENCE [LARGE SCALE GENOMIC DNA]</scope>
    <source>
        <strain evidence="2">ICMP 9972</strain>
    </source>
</reference>
<comment type="caution">
    <text evidence="2">The sequence shown here is derived from an EMBL/GenBank/DDBJ whole genome shotgun (WGS) entry which is preliminary data.</text>
</comment>
<evidence type="ECO:0000313" key="3">
    <source>
        <dbReference type="Proteomes" id="UP000189286"/>
    </source>
</evidence>
<dbReference type="RefSeq" id="WP_039358808.1">
    <property type="nucleotide sequence ID" value="NZ_JBIXLL010000016.1"/>
</dbReference>
<proteinExistence type="predicted"/>
<dbReference type="EMBL" id="MPUJ01000007">
    <property type="protein sequence ID" value="ONK05239.1"/>
    <property type="molecule type" value="Genomic_DNA"/>
</dbReference>
<dbReference type="Proteomes" id="UP001617689">
    <property type="component" value="Unassembled WGS sequence"/>
</dbReference>
<dbReference type="AlphaFoldDB" id="A0A1V2R2B2"/>
<evidence type="ECO:0000313" key="4">
    <source>
        <dbReference type="Proteomes" id="UP001617689"/>
    </source>
</evidence>
<reference evidence="1 4" key="3">
    <citation type="submission" date="2024-10" db="EMBL/GenBank/DDBJ databases">
        <authorList>
            <person name="Lu C.-H."/>
        </authorList>
    </citation>
    <scope>NUCLEOTIDE SEQUENCE [LARGE SCALE GENOMIC DNA]</scope>
    <source>
        <strain evidence="1 4">22ZTDG03-2</strain>
    </source>
</reference>
<keyword evidence="4" id="KW-1185">Reference proteome</keyword>
<evidence type="ECO:0000313" key="2">
    <source>
        <dbReference type="EMBL" id="ONK05239.1"/>
    </source>
</evidence>
<gene>
    <name evidence="1" type="ORF">ACIPUP_21335</name>
    <name evidence="2" type="ORF">BSK71_12465</name>
</gene>
<dbReference type="OrthoDB" id="1433180at2"/>
<evidence type="ECO:0000313" key="1">
    <source>
        <dbReference type="EMBL" id="MFJ5431685.1"/>
    </source>
</evidence>
<dbReference type="EMBL" id="JBIXLL010000016">
    <property type="protein sequence ID" value="MFJ5431685.1"/>
    <property type="molecule type" value="Genomic_DNA"/>
</dbReference>
<protein>
    <submittedName>
        <fullName evidence="2">Uncharacterized protein</fullName>
    </submittedName>
</protein>
<reference evidence="3" key="2">
    <citation type="submission" date="2016-11" db="EMBL/GenBank/DDBJ databases">
        <authorList>
            <person name="Panda P."/>
            <person name="Visnovsky S."/>
            <person name="Pitman A."/>
        </authorList>
    </citation>
    <scope>NUCLEOTIDE SEQUENCE [LARGE SCALE GENOMIC DNA]</scope>
    <source>
        <strain evidence="3">ICMP 9972</strain>
    </source>
</reference>